<sequence>MDVGGAFLSLGLQVLFDRLAPQGELLKMFRKHKHHVQLLNKLEEILLSLQIVLSDAENKQVSNR</sequence>
<dbReference type="Proteomes" id="UP000826656">
    <property type="component" value="Unassembled WGS sequence"/>
</dbReference>
<keyword evidence="2" id="KW-1185">Reference proteome</keyword>
<proteinExistence type="predicted"/>
<evidence type="ECO:0000313" key="2">
    <source>
        <dbReference type="Proteomes" id="UP000826656"/>
    </source>
</evidence>
<dbReference type="EMBL" id="JAIVGD010000018">
    <property type="protein sequence ID" value="KAH0754839.1"/>
    <property type="molecule type" value="Genomic_DNA"/>
</dbReference>
<name>A0ABQ7UUF1_SOLTU</name>
<gene>
    <name evidence="1" type="ORF">KY290_025109</name>
</gene>
<protein>
    <submittedName>
        <fullName evidence="1">Uncharacterized protein</fullName>
    </submittedName>
</protein>
<reference evidence="1 2" key="1">
    <citation type="journal article" date="2021" name="bioRxiv">
        <title>Chromosome-scale and haplotype-resolved genome assembly of a tetraploid potato cultivar.</title>
        <authorList>
            <person name="Sun H."/>
            <person name="Jiao W.-B."/>
            <person name="Krause K."/>
            <person name="Campoy J.A."/>
            <person name="Goel M."/>
            <person name="Folz-Donahue K."/>
            <person name="Kukat C."/>
            <person name="Huettel B."/>
            <person name="Schneeberger K."/>
        </authorList>
    </citation>
    <scope>NUCLEOTIDE SEQUENCE [LARGE SCALE GENOMIC DNA]</scope>
    <source>
        <strain evidence="1">SolTubOtavaFocal</strain>
        <tissue evidence="1">Leaves</tissue>
    </source>
</reference>
<accession>A0ABQ7UUF1</accession>
<evidence type="ECO:0000313" key="1">
    <source>
        <dbReference type="EMBL" id="KAH0754839.1"/>
    </source>
</evidence>
<organism evidence="1 2">
    <name type="scientific">Solanum tuberosum</name>
    <name type="common">Potato</name>
    <dbReference type="NCBI Taxonomy" id="4113"/>
    <lineage>
        <taxon>Eukaryota</taxon>
        <taxon>Viridiplantae</taxon>
        <taxon>Streptophyta</taxon>
        <taxon>Embryophyta</taxon>
        <taxon>Tracheophyta</taxon>
        <taxon>Spermatophyta</taxon>
        <taxon>Magnoliopsida</taxon>
        <taxon>eudicotyledons</taxon>
        <taxon>Gunneridae</taxon>
        <taxon>Pentapetalae</taxon>
        <taxon>asterids</taxon>
        <taxon>lamiids</taxon>
        <taxon>Solanales</taxon>
        <taxon>Solanaceae</taxon>
        <taxon>Solanoideae</taxon>
        <taxon>Solaneae</taxon>
        <taxon>Solanum</taxon>
    </lineage>
</organism>
<comment type="caution">
    <text evidence="1">The sequence shown here is derived from an EMBL/GenBank/DDBJ whole genome shotgun (WGS) entry which is preliminary data.</text>
</comment>